<comment type="caution">
    <text evidence="2">The sequence shown here is derived from an EMBL/GenBank/DDBJ whole genome shotgun (WGS) entry which is preliminary data.</text>
</comment>
<keyword evidence="3" id="KW-1185">Reference proteome</keyword>
<protein>
    <submittedName>
        <fullName evidence="2">Uncharacterized protein</fullName>
    </submittedName>
</protein>
<evidence type="ECO:0000256" key="1">
    <source>
        <dbReference type="SAM" id="Phobius"/>
    </source>
</evidence>
<evidence type="ECO:0000313" key="2">
    <source>
        <dbReference type="EMBL" id="MBO1321040.1"/>
    </source>
</evidence>
<dbReference type="AlphaFoldDB" id="A0A8J7QN35"/>
<dbReference type="Proteomes" id="UP000664417">
    <property type="component" value="Unassembled WGS sequence"/>
</dbReference>
<evidence type="ECO:0000313" key="3">
    <source>
        <dbReference type="Proteomes" id="UP000664417"/>
    </source>
</evidence>
<feature type="transmembrane region" description="Helical" evidence="1">
    <location>
        <begin position="6"/>
        <end position="23"/>
    </location>
</feature>
<keyword evidence="1" id="KW-0812">Transmembrane</keyword>
<sequence>MKYYFGEYLVAGTALFLCVWYLVSIMYDRFEEVVVPDPYGTPITLESSEMVRRSREMITGRECGVIHVQFDNNPYAFDNRTELIFTAGEETLYHGPFQERFVMGIPHGDATTLRLEVLFPKNGRTYRSYFQRKRYYHFSANEYNLRVVFMPLNRGSADIGFFLDAPPEY</sequence>
<keyword evidence="1" id="KW-0472">Membrane</keyword>
<reference evidence="2" key="1">
    <citation type="submission" date="2021-03" db="EMBL/GenBank/DDBJ databases">
        <authorList>
            <person name="Wang G."/>
        </authorList>
    </citation>
    <scope>NUCLEOTIDE SEQUENCE</scope>
    <source>
        <strain evidence="2">KCTC 12899</strain>
    </source>
</reference>
<proteinExistence type="predicted"/>
<name>A0A8J7QN35_9BACT</name>
<gene>
    <name evidence="2" type="ORF">J3U88_21355</name>
</gene>
<accession>A0A8J7QN35</accession>
<organism evidence="2 3">
    <name type="scientific">Acanthopleuribacter pedis</name>
    <dbReference type="NCBI Taxonomy" id="442870"/>
    <lineage>
        <taxon>Bacteria</taxon>
        <taxon>Pseudomonadati</taxon>
        <taxon>Acidobacteriota</taxon>
        <taxon>Holophagae</taxon>
        <taxon>Acanthopleuribacterales</taxon>
        <taxon>Acanthopleuribacteraceae</taxon>
        <taxon>Acanthopleuribacter</taxon>
    </lineage>
</organism>
<dbReference type="RefSeq" id="WP_207861014.1">
    <property type="nucleotide sequence ID" value="NZ_JAFREP010000021.1"/>
</dbReference>
<keyword evidence="1" id="KW-1133">Transmembrane helix</keyword>
<dbReference type="EMBL" id="JAFREP010000021">
    <property type="protein sequence ID" value="MBO1321040.1"/>
    <property type="molecule type" value="Genomic_DNA"/>
</dbReference>